<keyword evidence="4 6" id="KW-1133">Transmembrane helix</keyword>
<evidence type="ECO:0000313" key="9">
    <source>
        <dbReference type="Proteomes" id="UP001595892"/>
    </source>
</evidence>
<feature type="transmembrane region" description="Helical" evidence="6">
    <location>
        <begin position="12"/>
        <end position="32"/>
    </location>
</feature>
<evidence type="ECO:0000256" key="1">
    <source>
        <dbReference type="ARBA" id="ARBA00004141"/>
    </source>
</evidence>
<reference evidence="9" key="1">
    <citation type="journal article" date="2019" name="Int. J. Syst. Evol. Microbiol.">
        <title>The Global Catalogue of Microorganisms (GCM) 10K type strain sequencing project: providing services to taxonomists for standard genome sequencing and annotation.</title>
        <authorList>
            <consortium name="The Broad Institute Genomics Platform"/>
            <consortium name="The Broad Institute Genome Sequencing Center for Infectious Disease"/>
            <person name="Wu L."/>
            <person name="Ma J."/>
        </authorList>
    </citation>
    <scope>NUCLEOTIDE SEQUENCE [LARGE SCALE GENOMIC DNA]</scope>
    <source>
        <strain evidence="9">CGMCC 1.13574</strain>
    </source>
</reference>
<comment type="subcellular location">
    <subcellularLocation>
        <location evidence="1">Membrane</location>
        <topology evidence="1">Multi-pass membrane protein</topology>
    </subcellularLocation>
</comment>
<gene>
    <name evidence="8" type="ORF">ACFO3Q_12800</name>
</gene>
<dbReference type="InterPro" id="IPR051401">
    <property type="entry name" value="GtrA_CellWall_Glycosyl"/>
</dbReference>
<keyword evidence="9" id="KW-1185">Reference proteome</keyword>
<comment type="caution">
    <text evidence="8">The sequence shown here is derived from an EMBL/GenBank/DDBJ whole genome shotgun (WGS) entry which is preliminary data.</text>
</comment>
<dbReference type="Proteomes" id="UP001595892">
    <property type="component" value="Unassembled WGS sequence"/>
</dbReference>
<dbReference type="Pfam" id="PF04138">
    <property type="entry name" value="GtrA_DPMS_TM"/>
    <property type="match status" value="1"/>
</dbReference>
<accession>A0ABV9NL98</accession>
<protein>
    <submittedName>
        <fullName evidence="8">GtrA family protein</fullName>
    </submittedName>
</protein>
<feature type="transmembrane region" description="Helical" evidence="6">
    <location>
        <begin position="38"/>
        <end position="56"/>
    </location>
</feature>
<dbReference type="RefSeq" id="WP_377005116.1">
    <property type="nucleotide sequence ID" value="NZ_JBHSGG010000035.1"/>
</dbReference>
<feature type="transmembrane region" description="Helical" evidence="6">
    <location>
        <begin position="109"/>
        <end position="127"/>
    </location>
</feature>
<evidence type="ECO:0000256" key="4">
    <source>
        <dbReference type="ARBA" id="ARBA00022989"/>
    </source>
</evidence>
<name>A0ABV9NL98_9GAMM</name>
<sequence>MSMTLARQGGSYLLVGGVQFAIDWALLVGLSAAGVPVVMANVGGRIAGALVGFWLNGRVTFAEDGRSRCGPRHLGRFVVAWIVLTLISTVLIGLVARELGLRNAWLAKPLVECGMALIGFAVSRVWIYR</sequence>
<evidence type="ECO:0000256" key="5">
    <source>
        <dbReference type="ARBA" id="ARBA00023136"/>
    </source>
</evidence>
<keyword evidence="3 6" id="KW-0812">Transmembrane</keyword>
<evidence type="ECO:0000256" key="2">
    <source>
        <dbReference type="ARBA" id="ARBA00009399"/>
    </source>
</evidence>
<evidence type="ECO:0000256" key="3">
    <source>
        <dbReference type="ARBA" id="ARBA00022692"/>
    </source>
</evidence>
<dbReference type="PANTHER" id="PTHR38459">
    <property type="entry name" value="PROPHAGE BACTOPRENOL-LINKED GLUCOSE TRANSLOCASE HOMOLOG"/>
    <property type="match status" value="1"/>
</dbReference>
<evidence type="ECO:0000259" key="7">
    <source>
        <dbReference type="Pfam" id="PF04138"/>
    </source>
</evidence>
<proteinExistence type="inferred from homology"/>
<evidence type="ECO:0000313" key="8">
    <source>
        <dbReference type="EMBL" id="MFC4729046.1"/>
    </source>
</evidence>
<organism evidence="8 9">
    <name type="scientific">Coralloluteibacterium thermophilum</name>
    <dbReference type="NCBI Taxonomy" id="2707049"/>
    <lineage>
        <taxon>Bacteria</taxon>
        <taxon>Pseudomonadati</taxon>
        <taxon>Pseudomonadota</taxon>
        <taxon>Gammaproteobacteria</taxon>
        <taxon>Lysobacterales</taxon>
        <taxon>Lysobacteraceae</taxon>
        <taxon>Coralloluteibacterium</taxon>
    </lineage>
</organism>
<comment type="similarity">
    <text evidence="2">Belongs to the GtrA family.</text>
</comment>
<dbReference type="InterPro" id="IPR007267">
    <property type="entry name" value="GtrA_DPMS_TM"/>
</dbReference>
<dbReference type="PANTHER" id="PTHR38459:SF1">
    <property type="entry name" value="PROPHAGE BACTOPRENOL-LINKED GLUCOSE TRANSLOCASE HOMOLOG"/>
    <property type="match status" value="1"/>
</dbReference>
<keyword evidence="5 6" id="KW-0472">Membrane</keyword>
<feature type="transmembrane region" description="Helical" evidence="6">
    <location>
        <begin position="77"/>
        <end position="97"/>
    </location>
</feature>
<dbReference type="EMBL" id="JBHSGG010000035">
    <property type="protein sequence ID" value="MFC4729046.1"/>
    <property type="molecule type" value="Genomic_DNA"/>
</dbReference>
<evidence type="ECO:0000256" key="6">
    <source>
        <dbReference type="SAM" id="Phobius"/>
    </source>
</evidence>
<feature type="domain" description="GtrA/DPMS transmembrane" evidence="7">
    <location>
        <begin position="12"/>
        <end position="127"/>
    </location>
</feature>